<dbReference type="Pfam" id="PF03739">
    <property type="entry name" value="LptF_LptG"/>
    <property type="match status" value="1"/>
</dbReference>
<feature type="transmembrane region" description="Helical" evidence="9">
    <location>
        <begin position="64"/>
        <end position="84"/>
    </location>
</feature>
<dbReference type="eggNOG" id="COG0795">
    <property type="taxonomic scope" value="Bacteria"/>
</dbReference>
<dbReference type="RefSeq" id="WP_002437431.1">
    <property type="nucleotide sequence ID" value="NZ_BAFF01000013.1"/>
</dbReference>
<dbReference type="GeneID" id="92830156"/>
<keyword evidence="11" id="KW-1185">Reference proteome</keyword>
<dbReference type="NCBIfam" id="TIGR04408">
    <property type="entry name" value="LptG_lptG"/>
    <property type="match status" value="1"/>
</dbReference>
<organism evidence="10 11">
    <name type="scientific">Atlantibacter hermannii NBRC 105704</name>
    <dbReference type="NCBI Taxonomy" id="1115512"/>
    <lineage>
        <taxon>Bacteria</taxon>
        <taxon>Pseudomonadati</taxon>
        <taxon>Pseudomonadota</taxon>
        <taxon>Gammaproteobacteria</taxon>
        <taxon>Enterobacterales</taxon>
        <taxon>Enterobacteriaceae</taxon>
        <taxon>Atlantibacter</taxon>
    </lineage>
</organism>
<keyword evidence="6 9" id="KW-1133">Transmembrane helix</keyword>
<comment type="subunit">
    <text evidence="8">Component of the lipopolysaccharide transport and assembly complex. The LptBFG transporter is composed of two ATP-binding proteins (LptB) and two transmembrane proteins (LptF and LptG).</text>
</comment>
<evidence type="ECO:0000256" key="8">
    <source>
        <dbReference type="ARBA" id="ARBA00026081"/>
    </source>
</evidence>
<dbReference type="GO" id="GO:0043190">
    <property type="term" value="C:ATP-binding cassette (ABC) transporter complex"/>
    <property type="evidence" value="ECO:0007669"/>
    <property type="project" value="InterPro"/>
</dbReference>
<gene>
    <name evidence="10" type="ORF">EH105704_13_00070</name>
</gene>
<dbReference type="InterPro" id="IPR030923">
    <property type="entry name" value="LptG"/>
</dbReference>
<evidence type="ECO:0000313" key="10">
    <source>
        <dbReference type="EMBL" id="GAB53220.1"/>
    </source>
</evidence>
<feature type="transmembrane region" description="Helical" evidence="9">
    <location>
        <begin position="338"/>
        <end position="357"/>
    </location>
</feature>
<evidence type="ECO:0000313" key="11">
    <source>
        <dbReference type="Proteomes" id="UP000010297"/>
    </source>
</evidence>
<feature type="transmembrane region" description="Helical" evidence="9">
    <location>
        <begin position="15"/>
        <end position="36"/>
    </location>
</feature>
<evidence type="ECO:0000256" key="1">
    <source>
        <dbReference type="ARBA" id="ARBA00002265"/>
    </source>
</evidence>
<feature type="transmembrane region" description="Helical" evidence="9">
    <location>
        <begin position="105"/>
        <end position="125"/>
    </location>
</feature>
<dbReference type="Proteomes" id="UP000010297">
    <property type="component" value="Unassembled WGS sequence"/>
</dbReference>
<accession>H5V5G2</accession>
<evidence type="ECO:0000256" key="9">
    <source>
        <dbReference type="SAM" id="Phobius"/>
    </source>
</evidence>
<evidence type="ECO:0000256" key="2">
    <source>
        <dbReference type="ARBA" id="ARBA00004651"/>
    </source>
</evidence>
<evidence type="ECO:0000256" key="3">
    <source>
        <dbReference type="ARBA" id="ARBA00007725"/>
    </source>
</evidence>
<comment type="similarity">
    <text evidence="3">Belongs to the LptF/LptG family.</text>
</comment>
<feature type="transmembrane region" description="Helical" evidence="9">
    <location>
        <begin position="305"/>
        <end position="326"/>
    </location>
</feature>
<dbReference type="AlphaFoldDB" id="H5V5G2"/>
<dbReference type="PANTHER" id="PTHR33529:SF2">
    <property type="entry name" value="LIPOPOLYSACCHARIDE EXPORT SYSTEM PERMEASE PROTEIN LPTG"/>
    <property type="match status" value="1"/>
</dbReference>
<comment type="function">
    <text evidence="1">Part of the ABC transporter complex LptBFG involved in the translocation of lipopolysaccharide (LPS) from the inner membrane to the outer membrane.</text>
</comment>
<dbReference type="EMBL" id="BAFF01000013">
    <property type="protein sequence ID" value="GAB53220.1"/>
    <property type="molecule type" value="Genomic_DNA"/>
</dbReference>
<comment type="subcellular location">
    <subcellularLocation>
        <location evidence="2">Cell membrane</location>
        <topology evidence="2">Multi-pass membrane protein</topology>
    </subcellularLocation>
</comment>
<name>H5V5G2_ATLHE</name>
<evidence type="ECO:0000256" key="4">
    <source>
        <dbReference type="ARBA" id="ARBA00022475"/>
    </source>
</evidence>
<keyword evidence="4" id="KW-1003">Cell membrane</keyword>
<evidence type="ECO:0000256" key="6">
    <source>
        <dbReference type="ARBA" id="ARBA00022989"/>
    </source>
</evidence>
<dbReference type="GO" id="GO:0015920">
    <property type="term" value="P:lipopolysaccharide transport"/>
    <property type="evidence" value="ECO:0007669"/>
    <property type="project" value="TreeGrafter"/>
</dbReference>
<keyword evidence="7 9" id="KW-0472">Membrane</keyword>
<evidence type="ECO:0000256" key="7">
    <source>
        <dbReference type="ARBA" id="ARBA00023136"/>
    </source>
</evidence>
<keyword evidence="5 9" id="KW-0812">Transmembrane</keyword>
<dbReference type="GO" id="GO:0055085">
    <property type="term" value="P:transmembrane transport"/>
    <property type="evidence" value="ECO:0007669"/>
    <property type="project" value="InterPro"/>
</dbReference>
<sequence>MPGFSVLDRYIGKTILNTIMMTLFMLVSLSGVIKFVDQLKKTGEGSYSAAGAGMYTLLSAPKDIQIFFPMAALLGALLGLGMLAQRSELVVMQASGYTRMQVALSVMKTAIPLVLLTMAIGEWVAPQGEQMARNYRAQMMYGGSLLSTQQGLWAKDGNNFVYIERVKGDNELGGISIYAFNDQRRLQTVRYAATATFDPEHRVWRLSQVDESNLTDGKQITGTQTVTGTWKTNLTPDKLGVVALDPEALSITGLRDYVNYLKSSGQDASRYQLNMWSKIFQPLSVAVMMLMALSFIFGPLRSVPMGVRVVTGISFGFLFYVLDQIFGPLSLVYNIPPIMGALLPSASFFLISLWLLIRKS</sequence>
<proteinExistence type="inferred from homology"/>
<comment type="caution">
    <text evidence="10">The sequence shown here is derived from an EMBL/GenBank/DDBJ whole genome shotgun (WGS) entry which is preliminary data.</text>
</comment>
<evidence type="ECO:0000256" key="5">
    <source>
        <dbReference type="ARBA" id="ARBA00022692"/>
    </source>
</evidence>
<reference evidence="10 11" key="1">
    <citation type="submission" date="2012-02" db="EMBL/GenBank/DDBJ databases">
        <title>Whole genome shotgun sequence of Escherichia hermannii NBRC 105704.</title>
        <authorList>
            <person name="Yoshida I."/>
            <person name="Hosoyama A."/>
            <person name="Tsuchikane K."/>
            <person name="Katsumata H."/>
            <person name="Yamazaki S."/>
            <person name="Fujita N."/>
        </authorList>
    </citation>
    <scope>NUCLEOTIDE SEQUENCE [LARGE SCALE GENOMIC DNA]</scope>
    <source>
        <strain evidence="10 11">NBRC 105704</strain>
    </source>
</reference>
<protein>
    <submittedName>
        <fullName evidence="10">Putative ABC transporter permease protein</fullName>
    </submittedName>
</protein>
<feature type="transmembrane region" description="Helical" evidence="9">
    <location>
        <begin position="279"/>
        <end position="298"/>
    </location>
</feature>
<dbReference type="PANTHER" id="PTHR33529">
    <property type="entry name" value="SLR0882 PROTEIN-RELATED"/>
    <property type="match status" value="1"/>
</dbReference>
<dbReference type="InterPro" id="IPR005495">
    <property type="entry name" value="LptG/LptF_permease"/>
</dbReference>